<protein>
    <submittedName>
        <fullName evidence="2">Uncharacterized protein</fullName>
    </submittedName>
</protein>
<sequence length="111" mass="12572">MWQLCCDVSVPYPLFLSSKLLIPIRPQSKPLNSVLSMHAMSFRKVRLPAFGNVRVKVPLLFSEIFGWSDQIVSDEIVGEANYDGLARGNEGDCERKKQTKRNSMALEQNTK</sequence>
<reference evidence="2" key="1">
    <citation type="submission" date="2021-05" db="EMBL/GenBank/DDBJ databases">
        <authorList>
            <person name="Alioto T."/>
            <person name="Alioto T."/>
            <person name="Gomez Garrido J."/>
        </authorList>
    </citation>
    <scope>NUCLEOTIDE SEQUENCE</scope>
</reference>
<feature type="region of interest" description="Disordered" evidence="1">
    <location>
        <begin position="83"/>
        <end position="111"/>
    </location>
</feature>
<dbReference type="AlphaFoldDB" id="A0A8D9AQ83"/>
<evidence type="ECO:0000313" key="2">
    <source>
        <dbReference type="EMBL" id="CAG6767901.1"/>
    </source>
</evidence>
<proteinExistence type="predicted"/>
<organism evidence="2">
    <name type="scientific">Cacopsylla melanoneura</name>
    <dbReference type="NCBI Taxonomy" id="428564"/>
    <lineage>
        <taxon>Eukaryota</taxon>
        <taxon>Metazoa</taxon>
        <taxon>Ecdysozoa</taxon>
        <taxon>Arthropoda</taxon>
        <taxon>Hexapoda</taxon>
        <taxon>Insecta</taxon>
        <taxon>Pterygota</taxon>
        <taxon>Neoptera</taxon>
        <taxon>Paraneoptera</taxon>
        <taxon>Hemiptera</taxon>
        <taxon>Sternorrhyncha</taxon>
        <taxon>Psylloidea</taxon>
        <taxon>Psyllidae</taxon>
        <taxon>Psyllinae</taxon>
        <taxon>Cacopsylla</taxon>
    </lineage>
</organism>
<name>A0A8D9AQ83_9HEMI</name>
<accession>A0A8D9AQ83</accession>
<evidence type="ECO:0000256" key="1">
    <source>
        <dbReference type="SAM" id="MobiDB-lite"/>
    </source>
</evidence>
<dbReference type="EMBL" id="HBUF01574774">
    <property type="protein sequence ID" value="CAG6767901.1"/>
    <property type="molecule type" value="Transcribed_RNA"/>
</dbReference>
<feature type="compositionally biased region" description="Polar residues" evidence="1">
    <location>
        <begin position="101"/>
        <end position="111"/>
    </location>
</feature>